<evidence type="ECO:0000259" key="7">
    <source>
        <dbReference type="Pfam" id="PF17917"/>
    </source>
</evidence>
<dbReference type="GO" id="GO:0004519">
    <property type="term" value="F:endonuclease activity"/>
    <property type="evidence" value="ECO:0007669"/>
    <property type="project" value="UniProtKB-KW"/>
</dbReference>
<evidence type="ECO:0000313" key="8">
    <source>
        <dbReference type="EMBL" id="KAJ1107722.1"/>
    </source>
</evidence>
<dbReference type="Pfam" id="PF17917">
    <property type="entry name" value="RT_RNaseH"/>
    <property type="match status" value="1"/>
</dbReference>
<feature type="domain" description="Reverse transcriptase RNase H-like" evidence="7">
    <location>
        <begin position="15"/>
        <end position="94"/>
    </location>
</feature>
<dbReference type="InterPro" id="IPR043502">
    <property type="entry name" value="DNA/RNA_pol_sf"/>
</dbReference>
<keyword evidence="5" id="KW-0378">Hydrolase</keyword>
<evidence type="ECO:0000256" key="1">
    <source>
        <dbReference type="ARBA" id="ARBA00022679"/>
    </source>
</evidence>
<dbReference type="GO" id="GO:0016787">
    <property type="term" value="F:hydrolase activity"/>
    <property type="evidence" value="ECO:0007669"/>
    <property type="project" value="UniProtKB-KW"/>
</dbReference>
<evidence type="ECO:0000256" key="4">
    <source>
        <dbReference type="ARBA" id="ARBA00022759"/>
    </source>
</evidence>
<keyword evidence="2" id="KW-0548">Nucleotidyltransferase</keyword>
<evidence type="ECO:0000256" key="3">
    <source>
        <dbReference type="ARBA" id="ARBA00022722"/>
    </source>
</evidence>
<dbReference type="InterPro" id="IPR041373">
    <property type="entry name" value="RT_RNaseH"/>
</dbReference>
<gene>
    <name evidence="8" type="ORF">NDU88_005111</name>
</gene>
<evidence type="ECO:0000313" key="9">
    <source>
        <dbReference type="Proteomes" id="UP001066276"/>
    </source>
</evidence>
<organism evidence="8 9">
    <name type="scientific">Pleurodeles waltl</name>
    <name type="common">Iberian ribbed newt</name>
    <dbReference type="NCBI Taxonomy" id="8319"/>
    <lineage>
        <taxon>Eukaryota</taxon>
        <taxon>Metazoa</taxon>
        <taxon>Chordata</taxon>
        <taxon>Craniata</taxon>
        <taxon>Vertebrata</taxon>
        <taxon>Euteleostomi</taxon>
        <taxon>Amphibia</taxon>
        <taxon>Batrachia</taxon>
        <taxon>Caudata</taxon>
        <taxon>Salamandroidea</taxon>
        <taxon>Salamandridae</taxon>
        <taxon>Pleurodelinae</taxon>
        <taxon>Pleurodeles</taxon>
    </lineage>
</organism>
<evidence type="ECO:0000256" key="6">
    <source>
        <dbReference type="ARBA" id="ARBA00022918"/>
    </source>
</evidence>
<evidence type="ECO:0000256" key="2">
    <source>
        <dbReference type="ARBA" id="ARBA00022695"/>
    </source>
</evidence>
<accession>A0AAV7MWV6</accession>
<dbReference type="SUPFAM" id="SSF56672">
    <property type="entry name" value="DNA/RNA polymerases"/>
    <property type="match status" value="1"/>
</dbReference>
<sequence>MVSTLFVQRPDIKIQYGSNLSKKISMGHKPIAYYSGMLDPIMKGHYPCEQALATAAFAVQKSTTIVMGSPLTLYVEHVVFAIFQKAKALSRLREYLGTK</sequence>
<evidence type="ECO:0000256" key="5">
    <source>
        <dbReference type="ARBA" id="ARBA00022801"/>
    </source>
</evidence>
<dbReference type="GO" id="GO:0003964">
    <property type="term" value="F:RNA-directed DNA polymerase activity"/>
    <property type="evidence" value="ECO:0007669"/>
    <property type="project" value="UniProtKB-KW"/>
</dbReference>
<keyword evidence="9" id="KW-1185">Reference proteome</keyword>
<keyword evidence="1" id="KW-0808">Transferase</keyword>
<name>A0AAV7MWV6_PLEWA</name>
<dbReference type="AlphaFoldDB" id="A0AAV7MWV6"/>
<dbReference type="EMBL" id="JANPWB010000013">
    <property type="protein sequence ID" value="KAJ1107722.1"/>
    <property type="molecule type" value="Genomic_DNA"/>
</dbReference>
<dbReference type="Gene3D" id="3.10.20.370">
    <property type="match status" value="1"/>
</dbReference>
<dbReference type="Proteomes" id="UP001066276">
    <property type="component" value="Chromosome 9"/>
</dbReference>
<keyword evidence="6" id="KW-0695">RNA-directed DNA polymerase</keyword>
<reference evidence="8" key="1">
    <citation type="journal article" date="2022" name="bioRxiv">
        <title>Sequencing and chromosome-scale assembly of the giantPleurodeles waltlgenome.</title>
        <authorList>
            <person name="Brown T."/>
            <person name="Elewa A."/>
            <person name="Iarovenko S."/>
            <person name="Subramanian E."/>
            <person name="Araus A.J."/>
            <person name="Petzold A."/>
            <person name="Susuki M."/>
            <person name="Suzuki K.-i.T."/>
            <person name="Hayashi T."/>
            <person name="Toyoda A."/>
            <person name="Oliveira C."/>
            <person name="Osipova E."/>
            <person name="Leigh N.D."/>
            <person name="Simon A."/>
            <person name="Yun M.H."/>
        </authorList>
    </citation>
    <scope>NUCLEOTIDE SEQUENCE</scope>
    <source>
        <strain evidence="8">20211129_DDA</strain>
        <tissue evidence="8">Liver</tissue>
    </source>
</reference>
<protein>
    <recommendedName>
        <fullName evidence="7">Reverse transcriptase RNase H-like domain-containing protein</fullName>
    </recommendedName>
</protein>
<comment type="caution">
    <text evidence="8">The sequence shown here is derived from an EMBL/GenBank/DDBJ whole genome shotgun (WGS) entry which is preliminary data.</text>
</comment>
<proteinExistence type="predicted"/>
<keyword evidence="3" id="KW-0540">Nuclease</keyword>
<keyword evidence="4" id="KW-0255">Endonuclease</keyword>